<dbReference type="AlphaFoldDB" id="A0A158CVL7"/>
<accession>A0A158CVL7</accession>
<gene>
    <name evidence="1" type="ORF">AWB77_04587</name>
</gene>
<dbReference type="EMBL" id="FCNX02000012">
    <property type="protein sequence ID" value="SAK86281.1"/>
    <property type="molecule type" value="Genomic_DNA"/>
</dbReference>
<proteinExistence type="predicted"/>
<organism evidence="1 2">
    <name type="scientific">Caballeronia fortuita</name>
    <dbReference type="NCBI Taxonomy" id="1777138"/>
    <lineage>
        <taxon>Bacteria</taxon>
        <taxon>Pseudomonadati</taxon>
        <taxon>Pseudomonadota</taxon>
        <taxon>Betaproteobacteria</taxon>
        <taxon>Burkholderiales</taxon>
        <taxon>Burkholderiaceae</taxon>
        <taxon>Caballeronia</taxon>
    </lineage>
</organism>
<protein>
    <submittedName>
        <fullName evidence="1">Uncharacterized protein</fullName>
    </submittedName>
</protein>
<dbReference type="STRING" id="1777138.AWB77_04587"/>
<dbReference type="Proteomes" id="UP000054903">
    <property type="component" value="Unassembled WGS sequence"/>
</dbReference>
<name>A0A158CVL7_9BURK</name>
<dbReference type="RefSeq" id="WP_061164373.1">
    <property type="nucleotide sequence ID" value="NZ_FCNX02000012.1"/>
</dbReference>
<evidence type="ECO:0000313" key="2">
    <source>
        <dbReference type="Proteomes" id="UP000054903"/>
    </source>
</evidence>
<keyword evidence="2" id="KW-1185">Reference proteome</keyword>
<reference evidence="1" key="1">
    <citation type="submission" date="2016-01" db="EMBL/GenBank/DDBJ databases">
        <authorList>
            <person name="Peeters C."/>
        </authorList>
    </citation>
    <scope>NUCLEOTIDE SEQUENCE</scope>
    <source>
        <strain evidence="1">LMG 29320</strain>
    </source>
</reference>
<dbReference type="OrthoDB" id="9837297at2"/>
<comment type="caution">
    <text evidence="1">The sequence shown here is derived from an EMBL/GenBank/DDBJ whole genome shotgun (WGS) entry which is preliminary data.</text>
</comment>
<evidence type="ECO:0000313" key="1">
    <source>
        <dbReference type="EMBL" id="SAK86281.1"/>
    </source>
</evidence>
<sequence length="102" mass="11346">MEHPQVEVKKVAQSRPDEKLMGRRTRRIALLACALVLAFAAMQVALPREEGFAAALINSTWGKWQEKRMEASREELMRGCVKQGFATFDACFDSSLSTMGPG</sequence>